<gene>
    <name evidence="3" type="ORF">D9619_006657</name>
</gene>
<accession>A0A8H5B531</accession>
<keyword evidence="1" id="KW-0812">Transmembrane</keyword>
<evidence type="ECO:0000259" key="2">
    <source>
        <dbReference type="Pfam" id="PF20153"/>
    </source>
</evidence>
<sequence length="779" mass="88805">MCLPPAWKCDDPYKFPLPQPEDDPWKTMLKPLMEADKAKCAAWTDEVQNLLLFAGLFSAVVTGFAVESYKGLQEDPVVVLLAQIAAASGGNAQANSTTSPGVSLAAFAPSPSTVRLNIFLFVSLILSLATVLIGIVSLQWLREHRHDDEFFTPQTSFAMLHMRSEALKRWRVPQIFAALPLLLQVALILFLAGMVELLVDLGHNVIIPVGVVIGLTLLFLVLTTILPTLQTFVLYRPGLGSNANIPVPCPYKSPQSRAFRRLMTSSHVGFLFASTIFTALYVFLRNIFGLPIQLISSNVIQDALLSTKDFVTSNLYRLVDALQTSSRQLNGYIRRVRKLDKDDTDNRYDLMRPQLDLHLTCKTWPDVDLSWMSIRDNYFQANQPKGSWLYEKRGDHTSLAGLYDLTRGMYKEMLEENFSIDAQFHPPNYTDYHCMFSLAFPSTVQHDPFNMLRDSIIRRNQFLATFLKHESENYSPLRLFKGVYDEAVVDIIRDEDLFMILHFLEARLRQLSVPVSAVYKHLAEVYYRLLGYLYSHPREMDTELPIASIPVPFNAELLWAMDVYGDADQPFTFQWAKTIHTFFESLAENSYRFTTLERSFHVHPFFREFSYYFWQQLNWEIRNNKTLPTTNSVLQAVSTLKLIKNTMEESSSYVTKTTATKFYAAALHLQFFMRFPVLVGFDPLAEVAQGLLPVLQRKLREVNAVNFEEDTARPGPRILFGAGEMDPGDKELFTDEWWLVLFPSLSSSGVQVIQAGDISVRDAPSFPEPTHTQFQSSMR</sequence>
<dbReference type="EMBL" id="JAACJJ010000042">
    <property type="protein sequence ID" value="KAF5316667.1"/>
    <property type="molecule type" value="Genomic_DNA"/>
</dbReference>
<evidence type="ECO:0000313" key="3">
    <source>
        <dbReference type="EMBL" id="KAF5316667.1"/>
    </source>
</evidence>
<protein>
    <recommendedName>
        <fullName evidence="2">DUF6535 domain-containing protein</fullName>
    </recommendedName>
</protein>
<comment type="caution">
    <text evidence="3">The sequence shown here is derived from an EMBL/GenBank/DDBJ whole genome shotgun (WGS) entry which is preliminary data.</text>
</comment>
<keyword evidence="1" id="KW-1133">Transmembrane helix</keyword>
<feature type="transmembrane region" description="Helical" evidence="1">
    <location>
        <begin position="47"/>
        <end position="66"/>
    </location>
</feature>
<name>A0A8H5B531_9AGAR</name>
<reference evidence="3 4" key="1">
    <citation type="journal article" date="2020" name="ISME J.">
        <title>Uncovering the hidden diversity of litter-decomposition mechanisms in mushroom-forming fungi.</title>
        <authorList>
            <person name="Floudas D."/>
            <person name="Bentzer J."/>
            <person name="Ahren D."/>
            <person name="Johansson T."/>
            <person name="Persson P."/>
            <person name="Tunlid A."/>
        </authorList>
    </citation>
    <scope>NUCLEOTIDE SEQUENCE [LARGE SCALE GENOMIC DNA]</scope>
    <source>
        <strain evidence="3 4">CBS 101986</strain>
    </source>
</reference>
<proteinExistence type="predicted"/>
<feature type="transmembrane region" description="Helical" evidence="1">
    <location>
        <begin position="205"/>
        <end position="226"/>
    </location>
</feature>
<feature type="transmembrane region" description="Helical" evidence="1">
    <location>
        <begin position="262"/>
        <end position="284"/>
    </location>
</feature>
<evidence type="ECO:0000313" key="4">
    <source>
        <dbReference type="Proteomes" id="UP000567179"/>
    </source>
</evidence>
<feature type="transmembrane region" description="Helical" evidence="1">
    <location>
        <begin position="118"/>
        <end position="141"/>
    </location>
</feature>
<keyword evidence="1" id="KW-0472">Membrane</keyword>
<feature type="transmembrane region" description="Helical" evidence="1">
    <location>
        <begin position="175"/>
        <end position="199"/>
    </location>
</feature>
<organism evidence="3 4">
    <name type="scientific">Psilocybe cf. subviscida</name>
    <dbReference type="NCBI Taxonomy" id="2480587"/>
    <lineage>
        <taxon>Eukaryota</taxon>
        <taxon>Fungi</taxon>
        <taxon>Dikarya</taxon>
        <taxon>Basidiomycota</taxon>
        <taxon>Agaricomycotina</taxon>
        <taxon>Agaricomycetes</taxon>
        <taxon>Agaricomycetidae</taxon>
        <taxon>Agaricales</taxon>
        <taxon>Agaricineae</taxon>
        <taxon>Strophariaceae</taxon>
        <taxon>Psilocybe</taxon>
    </lineage>
</organism>
<dbReference type="InterPro" id="IPR045338">
    <property type="entry name" value="DUF6535"/>
</dbReference>
<dbReference type="Pfam" id="PF20153">
    <property type="entry name" value="DUF6535"/>
    <property type="match status" value="1"/>
</dbReference>
<dbReference type="OrthoDB" id="3060948at2759"/>
<dbReference type="AlphaFoldDB" id="A0A8H5B531"/>
<feature type="domain" description="DUF6535" evidence="2">
    <location>
        <begin position="25"/>
        <end position="199"/>
    </location>
</feature>
<keyword evidence="4" id="KW-1185">Reference proteome</keyword>
<evidence type="ECO:0000256" key="1">
    <source>
        <dbReference type="SAM" id="Phobius"/>
    </source>
</evidence>
<dbReference type="Proteomes" id="UP000567179">
    <property type="component" value="Unassembled WGS sequence"/>
</dbReference>